<proteinExistence type="inferred from homology"/>
<dbReference type="PANTHER" id="PTHR30173">
    <property type="entry name" value="SIGMA 19 FACTOR"/>
    <property type="match status" value="1"/>
</dbReference>
<evidence type="ECO:0000313" key="10">
    <source>
        <dbReference type="Proteomes" id="UP000642070"/>
    </source>
</evidence>
<dbReference type="InterPro" id="IPR032710">
    <property type="entry name" value="NTF2-like_dom_sf"/>
</dbReference>
<evidence type="ECO:0000256" key="3">
    <source>
        <dbReference type="ARBA" id="ARBA00023015"/>
    </source>
</evidence>
<accession>A0A917TGH1</accession>
<organism evidence="9 10">
    <name type="scientific">Dactylosporangium sucinum</name>
    <dbReference type="NCBI Taxonomy" id="1424081"/>
    <lineage>
        <taxon>Bacteria</taxon>
        <taxon>Bacillati</taxon>
        <taxon>Actinomycetota</taxon>
        <taxon>Actinomycetes</taxon>
        <taxon>Micromonosporales</taxon>
        <taxon>Micromonosporaceae</taxon>
        <taxon>Dactylosporangium</taxon>
    </lineage>
</organism>
<gene>
    <name evidence="9" type="primary">rpoE</name>
    <name evidence="9" type="ORF">GCM10007977_023710</name>
</gene>
<comment type="similarity">
    <text evidence="1">Belongs to the sigma-70 factor family. ECF subfamily.</text>
</comment>
<dbReference type="InterPro" id="IPR052704">
    <property type="entry name" value="ECF_Sigma-70_Domain"/>
</dbReference>
<evidence type="ECO:0000256" key="1">
    <source>
        <dbReference type="ARBA" id="ARBA00010641"/>
    </source>
</evidence>
<dbReference type="EMBL" id="BMPI01000009">
    <property type="protein sequence ID" value="GGM21813.1"/>
    <property type="molecule type" value="Genomic_DNA"/>
</dbReference>
<dbReference type="PANTHER" id="PTHR30173:SF36">
    <property type="entry name" value="ECF RNA POLYMERASE SIGMA FACTOR SIGJ"/>
    <property type="match status" value="1"/>
</dbReference>
<evidence type="ECO:0000259" key="6">
    <source>
        <dbReference type="Pfam" id="PF04542"/>
    </source>
</evidence>
<reference evidence="9" key="1">
    <citation type="journal article" date="2014" name="Int. J. Syst. Evol. Microbiol.">
        <title>Complete genome sequence of Corynebacterium casei LMG S-19264T (=DSM 44701T), isolated from a smear-ripened cheese.</title>
        <authorList>
            <consortium name="US DOE Joint Genome Institute (JGI-PGF)"/>
            <person name="Walter F."/>
            <person name="Albersmeier A."/>
            <person name="Kalinowski J."/>
            <person name="Ruckert C."/>
        </authorList>
    </citation>
    <scope>NUCLEOTIDE SEQUENCE</scope>
    <source>
        <strain evidence="9">JCM 19831</strain>
    </source>
</reference>
<dbReference type="Pfam" id="PF12680">
    <property type="entry name" value="SnoaL_2"/>
    <property type="match status" value="1"/>
</dbReference>
<dbReference type="GO" id="GO:0006352">
    <property type="term" value="P:DNA-templated transcription initiation"/>
    <property type="evidence" value="ECO:0007669"/>
    <property type="project" value="InterPro"/>
</dbReference>
<feature type="domain" description="RNA polymerase sigma factor 70 region 4 type 2" evidence="7">
    <location>
        <begin position="111"/>
        <end position="161"/>
    </location>
</feature>
<evidence type="ECO:0000256" key="5">
    <source>
        <dbReference type="ARBA" id="ARBA00023163"/>
    </source>
</evidence>
<dbReference type="Gene3D" id="3.10.450.50">
    <property type="match status" value="1"/>
</dbReference>
<dbReference type="SUPFAM" id="SSF88946">
    <property type="entry name" value="Sigma2 domain of RNA polymerase sigma factors"/>
    <property type="match status" value="1"/>
</dbReference>
<dbReference type="InterPro" id="IPR014284">
    <property type="entry name" value="RNA_pol_sigma-70_dom"/>
</dbReference>
<evidence type="ECO:0000256" key="4">
    <source>
        <dbReference type="ARBA" id="ARBA00023082"/>
    </source>
</evidence>
<dbReference type="Pfam" id="PF04542">
    <property type="entry name" value="Sigma70_r2"/>
    <property type="match status" value="1"/>
</dbReference>
<dbReference type="Gene3D" id="1.10.10.10">
    <property type="entry name" value="Winged helix-like DNA-binding domain superfamily/Winged helix DNA-binding domain"/>
    <property type="match status" value="1"/>
</dbReference>
<evidence type="ECO:0000256" key="2">
    <source>
        <dbReference type="ARBA" id="ARBA00011344"/>
    </source>
</evidence>
<sequence length="298" mass="32697">MEFEQCVAPLRGELLAHCYRMLGSLHDAEDALQETMLRAWRAIGTFEDRGPGSARPWLYRIATNRCLTMIEQRGRRELPADPSPSAEPLWLEPFPAGPEDGVLAREHLELAFVAALQRLAPLPRAVLLLREVLGFSAKEVAGLLDSSVPAVNSAMQRARKAVGPPVPPTDTDTRRAAAAWADAWEAGDVDAIVRRLTEDARYSMPPLVQSYRGRAAIRGFLLDGPLRHRWRFVPAHANGQPAFGTYRWDGTRFVPGGLDVLTLRDGRVAEVVSFLAADLTRFGLPDAMDFAPPAGSTG</sequence>
<evidence type="ECO:0000313" key="9">
    <source>
        <dbReference type="EMBL" id="GGM21813.1"/>
    </source>
</evidence>
<dbReference type="SUPFAM" id="SSF88659">
    <property type="entry name" value="Sigma3 and sigma4 domains of RNA polymerase sigma factors"/>
    <property type="match status" value="1"/>
</dbReference>
<dbReference type="InterPro" id="IPR007627">
    <property type="entry name" value="RNA_pol_sigma70_r2"/>
</dbReference>
<dbReference type="GO" id="GO:0003677">
    <property type="term" value="F:DNA binding"/>
    <property type="evidence" value="ECO:0007669"/>
    <property type="project" value="InterPro"/>
</dbReference>
<keyword evidence="4" id="KW-0731">Sigma factor</keyword>
<dbReference type="NCBIfam" id="TIGR02937">
    <property type="entry name" value="sigma70-ECF"/>
    <property type="match status" value="1"/>
</dbReference>
<dbReference type="InterPro" id="IPR037401">
    <property type="entry name" value="SnoaL-like"/>
</dbReference>
<evidence type="ECO:0000259" key="8">
    <source>
        <dbReference type="Pfam" id="PF12680"/>
    </source>
</evidence>
<keyword evidence="10" id="KW-1185">Reference proteome</keyword>
<dbReference type="InterPro" id="IPR013249">
    <property type="entry name" value="RNA_pol_sigma70_r4_t2"/>
</dbReference>
<dbReference type="AlphaFoldDB" id="A0A917TGH1"/>
<dbReference type="Gene3D" id="1.10.1740.10">
    <property type="match status" value="1"/>
</dbReference>
<name>A0A917TGH1_9ACTN</name>
<dbReference type="GO" id="GO:0016987">
    <property type="term" value="F:sigma factor activity"/>
    <property type="evidence" value="ECO:0007669"/>
    <property type="project" value="UniProtKB-KW"/>
</dbReference>
<dbReference type="NCBIfam" id="NF006089">
    <property type="entry name" value="PRK08241.1"/>
    <property type="match status" value="1"/>
</dbReference>
<feature type="domain" description="SnoaL-like" evidence="8">
    <location>
        <begin position="178"/>
        <end position="271"/>
    </location>
</feature>
<dbReference type="InterPro" id="IPR036388">
    <property type="entry name" value="WH-like_DNA-bd_sf"/>
</dbReference>
<dbReference type="InterPro" id="IPR013325">
    <property type="entry name" value="RNA_pol_sigma_r2"/>
</dbReference>
<dbReference type="Proteomes" id="UP000642070">
    <property type="component" value="Unassembled WGS sequence"/>
</dbReference>
<comment type="caution">
    <text evidence="9">The sequence shown here is derived from an EMBL/GenBank/DDBJ whole genome shotgun (WGS) entry which is preliminary data.</text>
</comment>
<dbReference type="Pfam" id="PF08281">
    <property type="entry name" value="Sigma70_r4_2"/>
    <property type="match status" value="1"/>
</dbReference>
<comment type="subunit">
    <text evidence="2">Interacts transiently with the RNA polymerase catalytic core formed by RpoA, RpoB, RpoC and RpoZ (2 alpha, 1 beta, 1 beta' and 1 omega subunit) to form the RNA polymerase holoenzyme that can initiate transcription.</text>
</comment>
<evidence type="ECO:0000259" key="7">
    <source>
        <dbReference type="Pfam" id="PF08281"/>
    </source>
</evidence>
<keyword evidence="5" id="KW-0804">Transcription</keyword>
<keyword evidence="3" id="KW-0805">Transcription regulation</keyword>
<feature type="domain" description="RNA polymerase sigma-70 region 2" evidence="6">
    <location>
        <begin position="10"/>
        <end position="76"/>
    </location>
</feature>
<dbReference type="InterPro" id="IPR013324">
    <property type="entry name" value="RNA_pol_sigma_r3/r4-like"/>
</dbReference>
<protein>
    <submittedName>
        <fullName evidence="9">RNA polymerase sigma factor</fullName>
    </submittedName>
</protein>
<dbReference type="SUPFAM" id="SSF54427">
    <property type="entry name" value="NTF2-like"/>
    <property type="match status" value="1"/>
</dbReference>
<reference evidence="9" key="2">
    <citation type="submission" date="2020-09" db="EMBL/GenBank/DDBJ databases">
        <authorList>
            <person name="Sun Q."/>
            <person name="Ohkuma M."/>
        </authorList>
    </citation>
    <scope>NUCLEOTIDE SEQUENCE</scope>
    <source>
        <strain evidence="9">JCM 19831</strain>
    </source>
</reference>